<protein>
    <submittedName>
        <fullName evidence="2">Uncharacterized protein</fullName>
    </submittedName>
</protein>
<dbReference type="EMBL" id="PISD01000008">
    <property type="protein sequence ID" value="PKG30207.1"/>
    <property type="molecule type" value="Genomic_DNA"/>
</dbReference>
<feature type="compositionally biased region" description="Polar residues" evidence="1">
    <location>
        <begin position="51"/>
        <end position="62"/>
    </location>
</feature>
<comment type="caution">
    <text evidence="2">The sequence shown here is derived from an EMBL/GenBank/DDBJ whole genome shotgun (WGS) entry which is preliminary data.</text>
</comment>
<evidence type="ECO:0000313" key="3">
    <source>
        <dbReference type="Proteomes" id="UP000233343"/>
    </source>
</evidence>
<gene>
    <name evidence="2" type="ORF">CWS20_04235</name>
</gene>
<evidence type="ECO:0000256" key="1">
    <source>
        <dbReference type="SAM" id="MobiDB-lite"/>
    </source>
</evidence>
<dbReference type="AlphaFoldDB" id="A0A2N0ZL23"/>
<sequence>MQLVFIPPFCLHPKLMNDYIHKQPVHFYNHVRYLTKNLETKSLIYRKSTCSKSPIGSTNNQWGMKEKTTTE</sequence>
<proteinExistence type="predicted"/>
<organism evidence="2 3">
    <name type="scientific">Cytobacillus horneckiae</name>
    <dbReference type="NCBI Taxonomy" id="549687"/>
    <lineage>
        <taxon>Bacteria</taxon>
        <taxon>Bacillati</taxon>
        <taxon>Bacillota</taxon>
        <taxon>Bacilli</taxon>
        <taxon>Bacillales</taxon>
        <taxon>Bacillaceae</taxon>
        <taxon>Cytobacillus</taxon>
    </lineage>
</organism>
<name>A0A2N0ZL23_9BACI</name>
<dbReference type="Proteomes" id="UP000233343">
    <property type="component" value="Unassembled WGS sequence"/>
</dbReference>
<keyword evidence="3" id="KW-1185">Reference proteome</keyword>
<reference evidence="2 3" key="1">
    <citation type="journal article" date="2010" name="Int. J. Syst. Evol. Microbiol.">
        <title>Bacillus horneckiae sp. nov., isolated from a spacecraft-assembly clean room.</title>
        <authorList>
            <person name="Vaishampayan P."/>
            <person name="Probst A."/>
            <person name="Krishnamurthi S."/>
            <person name="Ghosh S."/>
            <person name="Osman S."/>
            <person name="McDowall A."/>
            <person name="Ruckmani A."/>
            <person name="Mayilraj S."/>
            <person name="Venkateswaran K."/>
        </authorList>
    </citation>
    <scope>NUCLEOTIDE SEQUENCE [LARGE SCALE GENOMIC DNA]</scope>
    <source>
        <strain evidence="3">1PO1SC</strain>
    </source>
</reference>
<feature type="region of interest" description="Disordered" evidence="1">
    <location>
        <begin position="51"/>
        <end position="71"/>
    </location>
</feature>
<evidence type="ECO:0000313" key="2">
    <source>
        <dbReference type="EMBL" id="PKG30207.1"/>
    </source>
</evidence>
<accession>A0A2N0ZL23</accession>